<dbReference type="FunFam" id="1.10.10.820:FF:000004">
    <property type="entry name" value="unconventional myosin-XVIIIa isoform X1"/>
    <property type="match status" value="1"/>
</dbReference>
<dbReference type="Bgee" id="ENSCPOG00000007502">
    <property type="expression patterns" value="Expressed in frontal cortex and 12 other cell types or tissues"/>
</dbReference>
<dbReference type="FunFam" id="4.10.270.10:FF:000002">
    <property type="entry name" value="unconventional myosin-XVIIIa isoform X1"/>
    <property type="match status" value="1"/>
</dbReference>
<dbReference type="EMBL" id="AAKN02033335">
    <property type="status" value="NOT_ANNOTATED_CDS"/>
    <property type="molecule type" value="Genomic_DNA"/>
</dbReference>
<dbReference type="Pfam" id="PF24556">
    <property type="entry name" value="SH3_Myosin-XVIIIa"/>
    <property type="match status" value="1"/>
</dbReference>
<evidence type="ECO:0000256" key="15">
    <source>
        <dbReference type="ARBA" id="ARBA00062210"/>
    </source>
</evidence>
<feature type="domain" description="PDZ" evidence="19">
    <location>
        <begin position="218"/>
        <end position="309"/>
    </location>
</feature>
<dbReference type="SMART" id="SM00228">
    <property type="entry name" value="PDZ"/>
    <property type="match status" value="1"/>
</dbReference>
<dbReference type="Gene3D" id="1.20.5.1160">
    <property type="entry name" value="Vasodilator-stimulated phosphoprotein"/>
    <property type="match status" value="1"/>
</dbReference>
<dbReference type="InterPro" id="IPR036961">
    <property type="entry name" value="Kinesin_motor_dom_sf"/>
</dbReference>
<proteinExistence type="inferred from homology"/>
<evidence type="ECO:0000256" key="8">
    <source>
        <dbReference type="ARBA" id="ARBA00023034"/>
    </source>
</evidence>
<dbReference type="FunFam" id="1.20.120.720:FF:000007">
    <property type="entry name" value="unconventional myosin-XVIIIa isoform X2"/>
    <property type="match status" value="1"/>
</dbReference>
<dbReference type="VEuPathDB" id="HostDB:ENSCPOG00000007502"/>
<evidence type="ECO:0000256" key="1">
    <source>
        <dbReference type="ARBA" id="ARBA00004267"/>
    </source>
</evidence>
<keyword evidence="7 17" id="KW-0067">ATP-binding</keyword>
<evidence type="ECO:0000259" key="19">
    <source>
        <dbReference type="PROSITE" id="PS50106"/>
    </source>
</evidence>
<evidence type="ECO:0000259" key="20">
    <source>
        <dbReference type="PROSITE" id="PS50163"/>
    </source>
</evidence>
<evidence type="ECO:0000256" key="18">
    <source>
        <dbReference type="SAM" id="MobiDB-lite"/>
    </source>
</evidence>
<keyword evidence="11 17" id="KW-0505">Motor protein</keyword>
<dbReference type="GO" id="GO:0003677">
    <property type="term" value="F:DNA binding"/>
    <property type="evidence" value="ECO:0007669"/>
    <property type="project" value="InterPro"/>
</dbReference>
<evidence type="ECO:0000256" key="12">
    <source>
        <dbReference type="ARBA" id="ARBA00023212"/>
    </source>
</evidence>
<dbReference type="SUPFAM" id="SSF50156">
    <property type="entry name" value="PDZ domain-like"/>
    <property type="match status" value="1"/>
</dbReference>
<dbReference type="PROSITE" id="PS51456">
    <property type="entry name" value="MYOSIN_MOTOR"/>
    <property type="match status" value="1"/>
</dbReference>
<evidence type="ECO:0000256" key="9">
    <source>
        <dbReference type="ARBA" id="ARBA00023054"/>
    </source>
</evidence>
<feature type="region of interest" description="Disordered" evidence="18">
    <location>
        <begin position="138"/>
        <end position="165"/>
    </location>
</feature>
<feature type="binding site" evidence="17">
    <location>
        <begin position="496"/>
        <end position="503"/>
    </location>
    <ligand>
        <name>ATP</name>
        <dbReference type="ChEBI" id="CHEBI:30616"/>
    </ligand>
</feature>
<keyword evidence="10 17" id="KW-0518">Myosin</keyword>
<dbReference type="Ensembl" id="ENSCPOT00000031316.1">
    <property type="protein sequence ID" value="ENSCPOP00000022131.1"/>
    <property type="gene ID" value="ENSCPOG00000007502.4"/>
</dbReference>
<dbReference type="Gene3D" id="1.20.120.720">
    <property type="entry name" value="Myosin VI head, motor domain, U50 subdomain"/>
    <property type="match status" value="1"/>
</dbReference>
<dbReference type="GO" id="GO:0005794">
    <property type="term" value="C:Golgi apparatus"/>
    <property type="evidence" value="ECO:0007669"/>
    <property type="project" value="UniProtKB-SubCell"/>
</dbReference>
<dbReference type="Gene3D" id="3.30.70.1590">
    <property type="match status" value="1"/>
</dbReference>
<evidence type="ECO:0000256" key="6">
    <source>
        <dbReference type="ARBA" id="ARBA00022741"/>
    </source>
</evidence>
<keyword evidence="4" id="KW-0963">Cytoplasm</keyword>
<dbReference type="InterPro" id="IPR057772">
    <property type="entry name" value="SH3_Myo18a"/>
</dbReference>
<keyword evidence="6 17" id="KW-0547">Nucleotide-binding</keyword>
<protein>
    <recommendedName>
        <fullName evidence="16">Unconventional myosin-XVIIIa</fullName>
    </recommendedName>
</protein>
<keyword evidence="5" id="KW-0597">Phosphoprotein</keyword>
<evidence type="ECO:0000256" key="3">
    <source>
        <dbReference type="ARBA" id="ARBA00008314"/>
    </source>
</evidence>
<dbReference type="Pfam" id="PF00063">
    <property type="entry name" value="Myosin_head"/>
    <property type="match status" value="2"/>
</dbReference>
<dbReference type="InterPro" id="IPR027417">
    <property type="entry name" value="P-loop_NTPase"/>
</dbReference>
<feature type="compositionally biased region" description="Polar residues" evidence="18">
    <location>
        <begin position="1947"/>
        <end position="1956"/>
    </location>
</feature>
<keyword evidence="8" id="KW-0333">Golgi apparatus</keyword>
<dbReference type="PANTHER" id="PTHR45615">
    <property type="entry name" value="MYOSIN HEAVY CHAIN, NON-MUSCLE"/>
    <property type="match status" value="1"/>
</dbReference>
<sequence>MFNLMKKDKDGGRKEKKEKKEKKERMSAAELRSLEEMSLRRGFFNLNRSSKRESKTRLEISNPIPIKVASGSDLHLTDIDSDSNRGSVILDSGHLSTASSSDDLKGEEGSFRGSVLQRAAKFGSLAKQNSQMIVKRFSFSQRSRDESASETSTPSEHSAAPSPQVEVRTLEGQLTQHPGSGIPRPGPRSRVPELVTKRFPADLRLPPVVPPPPPLPRELELQRRPTGDFGFSLRRTTMLDRGPEGQAYRRVVHFAEPGAGTKDLALGLVPGDRLVEINRHNVESKSRDEIVEMIRQSGDSVWLKVQPIPELSELSRSWLRSGEGHRREPVDAKTEEQIAAEEAWYETEKVWLVHKDGFSLASQLKSEELSLPEGKVRVKLDHDGAILDVDEDDVEKANAPSCDRLEDLASLVYLNEPSVLHTLRQRYGASLLHTYAGPSLLVLSPRGAPSVYSEKVMHMFKGCRREDMAPHIYAVAQTAYRAMLMSRQDQSIILLGSSGSGKTTSCQHLVQYLATIAGTSGNKVFSAEKWQALYTLLEAFGNSPTIMNGSATRFSQILSLDFDQAGQVASASIQTMLLEKLRVARRPASEATFNIFYYLLACGDGTLRTELHLNHLAENNVFGIVPLAKPEEKQKAAQQFSKLQTAMKVLGISSDEQKACWLILAAIYHLGAAGATREAAEAGRKQFARHEWAQKAAYLLGCSLEELSSAIFKHQHKGGTLQRSTSFRQGPEESSLGDGPKLSALEYLEGMASGLYSELFTLLISLVNRALKSTQHSLCSMMIVDTPGFQNPEQAGSPRGASFEELCHNYTQDRLQKLFHERTFVQELERYKEENIELAFDDLDSTTDDSVAAVDQASHQPLVRSLAHADEARGLLWLLEEEALVPGATEDTLLERLFSYYGPQEADKKGQSPLLRSSRPHHFLLGHSHNTNWVEYNVAGWLSYTKQNPATQNAPRLLQDSQKKIISNLFLGRAGSTMVLSGSIAGLEGGSQLALRRATSMRKTFTTGMAAVKKKSLCIQIKLQVDALIDTIKRSKMHFVHCFLPVAEGWAGEPRSASSRRVSSSSELDLPQADPCEAGLLQLDVPLLRAQLRGSRLLDAMRMYRQGYPDHMVFSEFRRRFDVLAPHLTKKHGRNYIVVDEKRAVEELLESLDLEKSSWCMGLSRVFFRAGTLARLEEQRDEQTSRHLTLFQAACRGYLARQQFKKRKIQDLAIRCVQKNIKKNKGVKDWPWWKLFTTVRPLIEVQLSEEQIRNKDEEIQQLRSKLEKVEKERNELRLNSDRLETRISELTSELTDERNTGESTSQLLDAETAERLRAEKEMKELQTQYDALKKQMEVMEMEVMEARLIRAAEVNAEVDDDDAGGEWRLKYERAVREVDFTKKRLQQELEDKLEAEQQSKRQLERRIGDLQADSDESQRALQQLKKKCQRLTAELQDTKLHLEGQQVRNHELEKKQRRFDSELSQAHEEAQREKLQREKLQREKDMLLAEAFSLKQQMEEKDMDIAGFTQKVVSLEAELQDISSQESKDEASLAKVKKQLRDLEAKVKDQEEELDEQAGTIQMLEQLKQMEVQLEEEYEDKQKALREKRELESKLATLSDQVSQRDFESEKRLRKDLKRTKALLADAQIMLDHLKNNAPSKREIAQLKNQLEESEFTCAAAVKARKAMEVEIEDLHLQIDDIAKAKTALEEQLSRLQREKNEIQNRLEEDQEDMNELMKKHKAAVAQASRDLAQMNDLQAQLEEVNKEKQELQEKLQALQSQVEFLEQSMVDKSLVSRQEAKIRELETRLEFERTQVKRLESLANRLKENMEKLTEERDQHIAAENREKEQNKRLQRQLRDTKEEMGELARKEAEASRKKHELEMDLESLEAANQSLQADLKLAFKRIGDLQAAIEDEMESDENEDLINSEGDSDVDSELEDRVDGVKSWLSKNKGPSKAASDDGSLKSSSPTSHWKSPPPGQSDDEHDPLDGTSKTRYSHNYLSDNDTEAKLMETDA</sequence>
<reference evidence="23" key="3">
    <citation type="submission" date="2025-09" db="UniProtKB">
        <authorList>
            <consortium name="Ensembl"/>
        </authorList>
    </citation>
    <scope>IDENTIFICATION</scope>
    <source>
        <strain evidence="23">2N</strain>
    </source>
</reference>
<dbReference type="Gene3D" id="4.10.270.10">
    <property type="entry name" value="Myosin, subunit A"/>
    <property type="match status" value="1"/>
</dbReference>
<dbReference type="InterPro" id="IPR000048">
    <property type="entry name" value="IQ_motif_EF-hand-BS"/>
</dbReference>
<dbReference type="InterPro" id="IPR001609">
    <property type="entry name" value="Myosin_head_motor_dom-like"/>
</dbReference>
<feature type="domain" description="RecA family profile 2" evidence="20">
    <location>
        <begin position="540"/>
        <end position="605"/>
    </location>
</feature>
<dbReference type="FunFam" id="2.30.42.10:FF:000059">
    <property type="entry name" value="unconventional myosin-XVIIIa isoform X1"/>
    <property type="match status" value="1"/>
</dbReference>
<dbReference type="FunFam" id="3.30.70.1590:FF:000004">
    <property type="entry name" value="unconventional myosin-XVIIIa isoform X1"/>
    <property type="match status" value="1"/>
</dbReference>
<dbReference type="PRINTS" id="PR00193">
    <property type="entry name" value="MYOSINHEAVY"/>
</dbReference>
<feature type="domain" description="Myosin motor" evidence="21">
    <location>
        <begin position="403"/>
        <end position="1181"/>
    </location>
</feature>
<evidence type="ECO:0000256" key="16">
    <source>
        <dbReference type="ARBA" id="ARBA00073449"/>
    </source>
</evidence>
<dbReference type="SUPFAM" id="SSF90257">
    <property type="entry name" value="Myosin rod fragments"/>
    <property type="match status" value="1"/>
</dbReference>
<feature type="region of interest" description="Disordered" evidence="18">
    <location>
        <begin position="1812"/>
        <end position="1860"/>
    </location>
</feature>
<dbReference type="SUPFAM" id="SSF52540">
    <property type="entry name" value="P-loop containing nucleoside triphosphate hydrolases"/>
    <property type="match status" value="1"/>
</dbReference>
<dbReference type="PANTHER" id="PTHR45615:SF13">
    <property type="entry name" value="UNCONVENTIONAL MYOSIN-XVIIIA"/>
    <property type="match status" value="1"/>
</dbReference>
<dbReference type="GO" id="GO:0043030">
    <property type="term" value="P:regulation of macrophage activation"/>
    <property type="evidence" value="ECO:0007669"/>
    <property type="project" value="UniProtKB-ARBA"/>
</dbReference>
<dbReference type="InterPro" id="IPR020587">
    <property type="entry name" value="RecA_monomer-monomer_interface"/>
</dbReference>
<evidence type="ECO:0000259" key="22">
    <source>
        <dbReference type="PROSITE" id="PS51844"/>
    </source>
</evidence>
<dbReference type="GO" id="GO:0005524">
    <property type="term" value="F:ATP binding"/>
    <property type="evidence" value="ECO:0007669"/>
    <property type="project" value="UniProtKB-UniRule"/>
</dbReference>
<comment type="subunit">
    <text evidence="15">Homodimer. Forms a tripartite complex with CDC42BPA/CDC42BPB and LURAP1 with the latter acting as an adapter connecting CDC42BPA/CDC42BPB and MYO18A. Binds F-actin; regulated by ADP and GOLPH3. Interacts with GOLPH3; the interaction is direct and may link Golgi membranes to the actin cytoskeleton. Interacts with JAK3. Interacts with MSR1 and CD14.</text>
</comment>
<dbReference type="GO" id="GO:0016460">
    <property type="term" value="C:myosin II complex"/>
    <property type="evidence" value="ECO:0007669"/>
    <property type="project" value="TreeGrafter"/>
</dbReference>
<feature type="compositionally biased region" description="Polar residues" evidence="18">
    <location>
        <begin position="1974"/>
        <end position="1986"/>
    </location>
</feature>
<dbReference type="CDD" id="cd01386">
    <property type="entry name" value="MYSc_Myo18"/>
    <property type="match status" value="1"/>
</dbReference>
<evidence type="ECO:0000313" key="24">
    <source>
        <dbReference type="Proteomes" id="UP000005447"/>
    </source>
</evidence>
<dbReference type="FunFam" id="3.40.850.10:FF:000020">
    <property type="entry name" value="unconventional myosin-XVIIIa isoform X1"/>
    <property type="match status" value="1"/>
</dbReference>
<feature type="region of interest" description="Disordered" evidence="18">
    <location>
        <begin position="1"/>
        <end position="31"/>
    </location>
</feature>
<evidence type="ECO:0000313" key="23">
    <source>
        <dbReference type="Ensembl" id="ENSCPOP00000022131.1"/>
    </source>
</evidence>
<dbReference type="Gene3D" id="1.20.58.530">
    <property type="match status" value="1"/>
</dbReference>
<keyword evidence="9" id="KW-0175">Coiled coil</keyword>
<evidence type="ECO:0000256" key="4">
    <source>
        <dbReference type="ARBA" id="ARBA00022490"/>
    </source>
</evidence>
<evidence type="ECO:0000256" key="11">
    <source>
        <dbReference type="ARBA" id="ARBA00023175"/>
    </source>
</evidence>
<feature type="region of interest" description="Disordered" evidence="18">
    <location>
        <begin position="1897"/>
        <end position="1998"/>
    </location>
</feature>
<evidence type="ECO:0000256" key="13">
    <source>
        <dbReference type="ARBA" id="ARBA00024182"/>
    </source>
</evidence>
<dbReference type="Gene3D" id="1.10.10.820">
    <property type="match status" value="1"/>
</dbReference>
<name>A0A286X9N2_CAVPO</name>
<reference evidence="23" key="2">
    <citation type="submission" date="2025-08" db="UniProtKB">
        <authorList>
            <consortium name="Ensembl"/>
        </authorList>
    </citation>
    <scope>IDENTIFICATION</scope>
    <source>
        <strain evidence="23">2N</strain>
    </source>
</reference>
<evidence type="ECO:0000256" key="2">
    <source>
        <dbReference type="ARBA" id="ARBA00004601"/>
    </source>
</evidence>
<dbReference type="InterPro" id="IPR001478">
    <property type="entry name" value="PDZ"/>
</dbReference>
<comment type="subcellular location">
    <subcellularLocation>
        <location evidence="1">Cytoplasm</location>
        <location evidence="1">Cytoskeleton</location>
        <location evidence="1">Microtubule organizing center</location>
    </subcellularLocation>
    <subcellularLocation>
        <location evidence="2">Golgi apparatus</location>
        <location evidence="2">trans-Golgi network</location>
    </subcellularLocation>
    <subcellularLocation>
        <location evidence="13">Golgi outpost</location>
    </subcellularLocation>
</comment>
<keyword evidence="24" id="KW-1185">Reference proteome</keyword>
<dbReference type="GO" id="GO:0051015">
    <property type="term" value="F:actin filament binding"/>
    <property type="evidence" value="ECO:0007669"/>
    <property type="project" value="TreeGrafter"/>
</dbReference>
<feature type="compositionally biased region" description="Basic and acidic residues" evidence="18">
    <location>
        <begin position="1989"/>
        <end position="1998"/>
    </location>
</feature>
<dbReference type="PROSITE" id="PS50096">
    <property type="entry name" value="IQ"/>
    <property type="match status" value="1"/>
</dbReference>
<comment type="caution">
    <text evidence="17">Lacks conserved residue(s) required for the propagation of feature annotation.</text>
</comment>
<evidence type="ECO:0000256" key="7">
    <source>
        <dbReference type="ARBA" id="ARBA00022840"/>
    </source>
</evidence>
<dbReference type="EMBL" id="AAKN02033334">
    <property type="status" value="NOT_ANNOTATED_CDS"/>
    <property type="molecule type" value="Genomic_DNA"/>
</dbReference>
<dbReference type="GO" id="GO:0032982">
    <property type="term" value="C:myosin filament"/>
    <property type="evidence" value="ECO:0007669"/>
    <property type="project" value="TreeGrafter"/>
</dbReference>
<dbReference type="GO" id="GO:0008094">
    <property type="term" value="F:ATP-dependent activity, acting on DNA"/>
    <property type="evidence" value="ECO:0007669"/>
    <property type="project" value="InterPro"/>
</dbReference>
<evidence type="ECO:0000259" key="21">
    <source>
        <dbReference type="PROSITE" id="PS51456"/>
    </source>
</evidence>
<keyword evidence="17" id="KW-0009">Actin-binding</keyword>
<dbReference type="SMART" id="SM00015">
    <property type="entry name" value="IQ"/>
    <property type="match status" value="1"/>
</dbReference>
<dbReference type="PROSITE" id="PS50106">
    <property type="entry name" value="PDZ"/>
    <property type="match status" value="1"/>
</dbReference>
<feature type="region of interest" description="Disordered" evidence="18">
    <location>
        <begin position="1446"/>
        <end position="1477"/>
    </location>
</feature>
<feature type="compositionally biased region" description="Basic and acidic residues" evidence="18">
    <location>
        <begin position="1"/>
        <end position="15"/>
    </location>
</feature>
<evidence type="ECO:0000256" key="17">
    <source>
        <dbReference type="PROSITE-ProRule" id="PRU00782"/>
    </source>
</evidence>
<dbReference type="InterPro" id="IPR036064">
    <property type="entry name" value="MYSc_Myo18"/>
</dbReference>
<evidence type="ECO:0000256" key="5">
    <source>
        <dbReference type="ARBA" id="ARBA00022553"/>
    </source>
</evidence>
<keyword evidence="12" id="KW-0206">Cytoskeleton</keyword>
<reference evidence="24" key="1">
    <citation type="journal article" date="2011" name="Nature">
        <title>A high-resolution map of human evolutionary constraint using 29 mammals.</title>
        <authorList>
            <person name="Lindblad-Toh K."/>
            <person name="Garber M."/>
            <person name="Zuk O."/>
            <person name="Lin M.F."/>
            <person name="Parker B.J."/>
            <person name="Washietl S."/>
            <person name="Kheradpour P."/>
            <person name="Ernst J."/>
            <person name="Jordan G."/>
            <person name="Mauceli E."/>
            <person name="Ward L.D."/>
            <person name="Lowe C.B."/>
            <person name="Holloway A.K."/>
            <person name="Clamp M."/>
            <person name="Gnerre S."/>
            <person name="Alfoldi J."/>
            <person name="Beal K."/>
            <person name="Chang J."/>
            <person name="Clawson H."/>
            <person name="Cuff J."/>
            <person name="Di Palma F."/>
            <person name="Fitzgerald S."/>
            <person name="Flicek P."/>
            <person name="Guttman M."/>
            <person name="Hubisz M.J."/>
            <person name="Jaffe D.B."/>
            <person name="Jungreis I."/>
            <person name="Kent W.J."/>
            <person name="Kostka D."/>
            <person name="Lara M."/>
            <person name="Martins A.L."/>
            <person name="Massingham T."/>
            <person name="Moltke I."/>
            <person name="Raney B.J."/>
            <person name="Rasmussen M.D."/>
            <person name="Robinson J."/>
            <person name="Stark A."/>
            <person name="Vilella A.J."/>
            <person name="Wen J."/>
            <person name="Xie X."/>
            <person name="Zody M.C."/>
            <person name="Baldwin J."/>
            <person name="Bloom T."/>
            <person name="Chin C.W."/>
            <person name="Heiman D."/>
            <person name="Nicol R."/>
            <person name="Nusbaum C."/>
            <person name="Young S."/>
            <person name="Wilkinson J."/>
            <person name="Worley K.C."/>
            <person name="Kovar C.L."/>
            <person name="Muzny D.M."/>
            <person name="Gibbs R.A."/>
            <person name="Cree A."/>
            <person name="Dihn H.H."/>
            <person name="Fowler G."/>
            <person name="Jhangiani S."/>
            <person name="Joshi V."/>
            <person name="Lee S."/>
            <person name="Lewis L.R."/>
            <person name="Nazareth L.V."/>
            <person name="Okwuonu G."/>
            <person name="Santibanez J."/>
            <person name="Warren W.C."/>
            <person name="Mardis E.R."/>
            <person name="Weinstock G.M."/>
            <person name="Wilson R.K."/>
            <person name="Delehaunty K."/>
            <person name="Dooling D."/>
            <person name="Fronik C."/>
            <person name="Fulton L."/>
            <person name="Fulton B."/>
            <person name="Graves T."/>
            <person name="Minx P."/>
            <person name="Sodergren E."/>
            <person name="Birney E."/>
            <person name="Margulies E.H."/>
            <person name="Herrero J."/>
            <person name="Green E.D."/>
            <person name="Haussler D."/>
            <person name="Siepel A."/>
            <person name="Goldman N."/>
            <person name="Pollard K.S."/>
            <person name="Pedersen J.S."/>
            <person name="Lander E.S."/>
            <person name="Kellis M."/>
        </authorList>
    </citation>
    <scope>NUCLEOTIDE SEQUENCE [LARGE SCALE GENOMIC DNA]</scope>
    <source>
        <strain evidence="24">2N</strain>
    </source>
</reference>
<accession>A0A286X9N2</accession>
<dbReference type="PROSITE" id="PS50163">
    <property type="entry name" value="RECA_3"/>
    <property type="match status" value="1"/>
</dbReference>
<gene>
    <name evidence="23" type="primary">MYO18A</name>
</gene>
<feature type="compositionally biased region" description="Basic and acidic residues" evidence="18">
    <location>
        <begin position="21"/>
        <end position="31"/>
    </location>
</feature>
<dbReference type="InterPro" id="IPR004009">
    <property type="entry name" value="SH3_Myosin"/>
</dbReference>
<comment type="function">
    <text evidence="14">May link Golgi membranes to the cytoskeleton and participate in the tensile force required for vesicle budding from the Golgi. Thereby, may play a role in Golgi membrane trafficking and could indirectly give its flattened shape to the Golgi apparatus. Alternatively, in concert with LURAP1 and CDC42BPA/CDC42BPB, has been involved in modulating lamellar actomyosin retrograde flow that is crucial to cell protrusion and migration. May be involved in the maintenance of the stromal cell architectures required for cell to cell contact. Regulates trafficking, expression, and activation of innate immune receptors on macrophages. Plays a role to suppress inflammatory responsiveness of macrophages via a mechanism that modulates CD14 trafficking. Acts as a receptor of surfactant-associated protein A (SFTPA1/SP-A) and plays an important role in internalization and clearance of SFTPA1-opsonized S.aureus by alveolar macrophages. Strongly enhances natural killer cell cytotoxicity.</text>
</comment>
<dbReference type="FunFam" id="1.20.5.1160:FF:000006">
    <property type="entry name" value="Myosin-XVIIIa isoform a"/>
    <property type="match status" value="1"/>
</dbReference>
<dbReference type="Gene3D" id="2.30.42.10">
    <property type="match status" value="1"/>
</dbReference>
<dbReference type="GO" id="GO:0006259">
    <property type="term" value="P:DNA metabolic process"/>
    <property type="evidence" value="ECO:0007669"/>
    <property type="project" value="InterPro"/>
</dbReference>
<dbReference type="CDD" id="cd06747">
    <property type="entry name" value="PDZ_MYO18-like"/>
    <property type="match status" value="1"/>
</dbReference>
<evidence type="ECO:0000256" key="14">
    <source>
        <dbReference type="ARBA" id="ARBA00058021"/>
    </source>
</evidence>
<dbReference type="PROSITE" id="PS51844">
    <property type="entry name" value="SH3_LIKE"/>
    <property type="match status" value="1"/>
</dbReference>
<organism evidence="23 24">
    <name type="scientific">Cavia porcellus</name>
    <name type="common">Guinea pig</name>
    <dbReference type="NCBI Taxonomy" id="10141"/>
    <lineage>
        <taxon>Eukaryota</taxon>
        <taxon>Metazoa</taxon>
        <taxon>Chordata</taxon>
        <taxon>Craniata</taxon>
        <taxon>Vertebrata</taxon>
        <taxon>Euteleostomi</taxon>
        <taxon>Mammalia</taxon>
        <taxon>Eutheria</taxon>
        <taxon>Euarchontoglires</taxon>
        <taxon>Glires</taxon>
        <taxon>Rodentia</taxon>
        <taxon>Hystricomorpha</taxon>
        <taxon>Caviidae</taxon>
        <taxon>Cavia</taxon>
    </lineage>
</organism>
<evidence type="ECO:0000256" key="10">
    <source>
        <dbReference type="ARBA" id="ARBA00023123"/>
    </source>
</evidence>
<feature type="domain" description="Myosin N-terminal SH3-like" evidence="22">
    <location>
        <begin position="347"/>
        <end position="399"/>
    </location>
</feature>
<dbReference type="InterPro" id="IPR036034">
    <property type="entry name" value="PDZ_sf"/>
</dbReference>
<dbReference type="GeneTree" id="ENSGT00940000155768"/>
<dbReference type="GO" id="GO:1903028">
    <property type="term" value="P:positive regulation of opsonization"/>
    <property type="evidence" value="ECO:0007669"/>
    <property type="project" value="UniProtKB-ARBA"/>
</dbReference>
<dbReference type="Gene3D" id="3.40.850.10">
    <property type="entry name" value="Kinesin motor domain"/>
    <property type="match status" value="1"/>
</dbReference>
<dbReference type="GO" id="GO:0005815">
    <property type="term" value="C:microtubule organizing center"/>
    <property type="evidence" value="ECO:0007669"/>
    <property type="project" value="UniProtKB-SubCell"/>
</dbReference>
<dbReference type="GO" id="GO:0003774">
    <property type="term" value="F:cytoskeletal motor activity"/>
    <property type="evidence" value="ECO:0007669"/>
    <property type="project" value="UniProtKB-UniRule"/>
</dbReference>
<dbReference type="Proteomes" id="UP000005447">
    <property type="component" value="Unassembled WGS sequence"/>
</dbReference>
<dbReference type="SMART" id="SM00242">
    <property type="entry name" value="MYSc"/>
    <property type="match status" value="1"/>
</dbReference>
<dbReference type="GO" id="GO:0031032">
    <property type="term" value="P:actomyosin structure organization"/>
    <property type="evidence" value="ECO:0007669"/>
    <property type="project" value="TreeGrafter"/>
</dbReference>
<feature type="compositionally biased region" description="Acidic residues" evidence="18">
    <location>
        <begin position="1897"/>
        <end position="1920"/>
    </location>
</feature>
<dbReference type="FunFam" id="1.20.58.530:FF:000011">
    <property type="entry name" value="unconventional myosin-XVIIIa isoform X2"/>
    <property type="match status" value="1"/>
</dbReference>
<dbReference type="Pfam" id="PF00595">
    <property type="entry name" value="PDZ"/>
    <property type="match status" value="1"/>
</dbReference>
<comment type="similarity">
    <text evidence="3 17">Belongs to the TRAFAC class myosin-kinesin ATPase superfamily. Myosin family.</text>
</comment>